<sequence>MDLCGLLIDLESQILDQLSTAPIGRSLEIVYLGDPDLGTEWLESLGCYRVLAPGERSLRQESEGPELSDAEWWIGLNVAKEAEIDPRQNDLDGGSSYCL</sequence>
<dbReference type="Proteomes" id="UP000435112">
    <property type="component" value="Unassembled WGS sequence"/>
</dbReference>
<comment type="caution">
    <text evidence="1">The sequence shown here is derived from an EMBL/GenBank/DDBJ whole genome shotgun (WGS) entry which is preliminary data.</text>
</comment>
<evidence type="ECO:0000313" key="2">
    <source>
        <dbReference type="Proteomes" id="UP000435112"/>
    </source>
</evidence>
<accession>A0A6A3JD87</accession>
<proteinExistence type="predicted"/>
<name>A0A6A3JD87_9STRA</name>
<protein>
    <submittedName>
        <fullName evidence="1">Uncharacterized protein</fullName>
    </submittedName>
</protein>
<reference evidence="1 2" key="1">
    <citation type="submission" date="2018-09" db="EMBL/GenBank/DDBJ databases">
        <title>Genomic investigation of the strawberry pathogen Phytophthora fragariae indicates pathogenicity is determined by transcriptional variation in three key races.</title>
        <authorList>
            <person name="Adams T.M."/>
            <person name="Armitage A.D."/>
            <person name="Sobczyk M.K."/>
            <person name="Bates H.J."/>
            <person name="Dunwell J.M."/>
            <person name="Nellist C.F."/>
            <person name="Harrison R.J."/>
        </authorList>
    </citation>
    <scope>NUCLEOTIDE SEQUENCE [LARGE SCALE GENOMIC DNA]</scope>
    <source>
        <strain evidence="1 2">SCRP324</strain>
    </source>
</reference>
<gene>
    <name evidence="1" type="ORF">PR002_g20782</name>
</gene>
<evidence type="ECO:0000313" key="1">
    <source>
        <dbReference type="EMBL" id="KAE8991657.1"/>
    </source>
</evidence>
<dbReference type="AlphaFoldDB" id="A0A6A3JD87"/>
<organism evidence="1 2">
    <name type="scientific">Phytophthora rubi</name>
    <dbReference type="NCBI Taxonomy" id="129364"/>
    <lineage>
        <taxon>Eukaryota</taxon>
        <taxon>Sar</taxon>
        <taxon>Stramenopiles</taxon>
        <taxon>Oomycota</taxon>
        <taxon>Peronosporomycetes</taxon>
        <taxon>Peronosporales</taxon>
        <taxon>Peronosporaceae</taxon>
        <taxon>Phytophthora</taxon>
    </lineage>
</organism>
<dbReference type="EMBL" id="QXFU01002022">
    <property type="protein sequence ID" value="KAE8991657.1"/>
    <property type="molecule type" value="Genomic_DNA"/>
</dbReference>